<protein>
    <recommendedName>
        <fullName evidence="4">Integral membrane protein</fullName>
    </recommendedName>
</protein>
<sequence length="333" mass="35894">MRRSARDSGPPRDDDHDVAGWKHSAWSQRAAAKIAELQSQLNRIEKIGLAEPDIAIAEKTRSHLRAARDAVSRRSGMWARMAGYTTDRAFANIHRAEVQLLHLTPEEDLRWRGAVVLAQARQHLGAADPRLQILEARLASTKNELHPTLRDLAVTTLLAAHDAEETETARVRSFRNILAASVLVTSVIAVLLLVWAYVSPTALPPNLCAADRCPVKSAPSGSDVALVEFVGLGAAALAGAVSLRSIQGTATPYSVPMMLVLLRLPVGALSALFGVLLINGEFIPGLTQLDSGSQIVAWAIAFGIFQEGVTRMVDRQGDAVLTNARGSERGFRT</sequence>
<keyword evidence="3" id="KW-1185">Reference proteome</keyword>
<evidence type="ECO:0000256" key="1">
    <source>
        <dbReference type="SAM" id="Phobius"/>
    </source>
</evidence>
<keyword evidence="1" id="KW-0812">Transmembrane</keyword>
<proteinExistence type="predicted"/>
<dbReference type="RefSeq" id="WP_311702641.1">
    <property type="nucleotide sequence ID" value="NZ_JAVREL010000001.1"/>
</dbReference>
<keyword evidence="1" id="KW-1133">Transmembrane helix</keyword>
<evidence type="ECO:0000313" key="2">
    <source>
        <dbReference type="EMBL" id="MDT0341512.1"/>
    </source>
</evidence>
<accession>A0ABU2MIU1</accession>
<reference evidence="3" key="1">
    <citation type="submission" date="2023-07" db="EMBL/GenBank/DDBJ databases">
        <title>30 novel species of actinomycetes from the DSMZ collection.</title>
        <authorList>
            <person name="Nouioui I."/>
        </authorList>
    </citation>
    <scope>NUCLEOTIDE SEQUENCE [LARGE SCALE GENOMIC DNA]</scope>
    <source>
        <strain evidence="3">DSM 44938</strain>
    </source>
</reference>
<feature type="transmembrane region" description="Helical" evidence="1">
    <location>
        <begin position="224"/>
        <end position="243"/>
    </location>
</feature>
<evidence type="ECO:0000313" key="3">
    <source>
        <dbReference type="Proteomes" id="UP001183246"/>
    </source>
</evidence>
<evidence type="ECO:0008006" key="4">
    <source>
        <dbReference type="Google" id="ProtNLM"/>
    </source>
</evidence>
<dbReference type="EMBL" id="JAVREL010000001">
    <property type="protein sequence ID" value="MDT0341512.1"/>
    <property type="molecule type" value="Genomic_DNA"/>
</dbReference>
<comment type="caution">
    <text evidence="2">The sequence shown here is derived from an EMBL/GenBank/DDBJ whole genome shotgun (WGS) entry which is preliminary data.</text>
</comment>
<feature type="transmembrane region" description="Helical" evidence="1">
    <location>
        <begin position="255"/>
        <end position="278"/>
    </location>
</feature>
<organism evidence="2 3">
    <name type="scientific">Streptomyces litchfieldiae</name>
    <dbReference type="NCBI Taxonomy" id="3075543"/>
    <lineage>
        <taxon>Bacteria</taxon>
        <taxon>Bacillati</taxon>
        <taxon>Actinomycetota</taxon>
        <taxon>Actinomycetes</taxon>
        <taxon>Kitasatosporales</taxon>
        <taxon>Streptomycetaceae</taxon>
        <taxon>Streptomyces</taxon>
    </lineage>
</organism>
<gene>
    <name evidence="2" type="ORF">RM590_02470</name>
</gene>
<feature type="transmembrane region" description="Helical" evidence="1">
    <location>
        <begin position="177"/>
        <end position="198"/>
    </location>
</feature>
<name>A0ABU2MIU1_9ACTN</name>
<dbReference type="Proteomes" id="UP001183246">
    <property type="component" value="Unassembled WGS sequence"/>
</dbReference>
<keyword evidence="1" id="KW-0472">Membrane</keyword>